<feature type="compositionally biased region" description="Acidic residues" evidence="3">
    <location>
        <begin position="371"/>
        <end position="380"/>
    </location>
</feature>
<sequence length="432" mass="48348">MSSTDSTPSGSAIPMSQSLTAPTPQNTPLNHAPISHGLMRPSVAAISEDEEEEDSAGLSDALNKLALKGDDGDEEEEELPDDVRRSVEALKGVQVAQDELTNKFKWEMQELEKKYNALQEPLYERRKAIISGAAAPTEDEIKKGVEKSQEEDEEYEVAKVEGETGPAAIPSFWLTALRVHPGYAELITERDEGAIKYLTDIRIAILPLKDDETALKDLIKVPDDCAKKPGFSLLFYFDAAQNPHFSDEILVKTYFYLEKIGDMGDWVYDRAIGSTIHWKEDEMDLTREFEVKRQRNKSTNRTRLVRKALPTESFFNFFSPPAAPENPDEQTEEEIESIEEALQMDYQLGEELKDKVIPRAIDYFTGKALEFEDMSEDGSDDVFGSDFDDEDEEDEDEDDGPVGKAIKASRAAKKKGAASGAQNVNPEECKQQ</sequence>
<evidence type="ECO:0000256" key="3">
    <source>
        <dbReference type="SAM" id="MobiDB-lite"/>
    </source>
</evidence>
<reference evidence="4 6" key="1">
    <citation type="journal article" date="2019" name="New Phytol.">
        <title>Comparative genomics reveals unique wood-decay strategies and fruiting body development in the Schizophyllaceae.</title>
        <authorList>
            <person name="Almasi E."/>
            <person name="Sahu N."/>
            <person name="Krizsan K."/>
            <person name="Balint B."/>
            <person name="Kovacs G.M."/>
            <person name="Kiss B."/>
            <person name="Cseklye J."/>
            <person name="Drula E."/>
            <person name="Henrissat B."/>
            <person name="Nagy I."/>
            <person name="Chovatia M."/>
            <person name="Adam C."/>
            <person name="LaButti K."/>
            <person name="Lipzen A."/>
            <person name="Riley R."/>
            <person name="Grigoriev I.V."/>
            <person name="Nagy L.G."/>
        </authorList>
    </citation>
    <scope>NUCLEOTIDE SEQUENCE [LARGE SCALE GENOMIC DNA]</scope>
    <source>
        <strain evidence="4 6">NL-1724</strain>
    </source>
</reference>
<protein>
    <recommendedName>
        <fullName evidence="7">Nucleosome assembly protein</fullName>
    </recommendedName>
</protein>
<dbReference type="InterPro" id="IPR002164">
    <property type="entry name" value="NAP_family"/>
</dbReference>
<keyword evidence="6" id="KW-1185">Reference proteome</keyword>
<organism evidence="4 6">
    <name type="scientific">Schizophyllum amplum</name>
    <dbReference type="NCBI Taxonomy" id="97359"/>
    <lineage>
        <taxon>Eukaryota</taxon>
        <taxon>Fungi</taxon>
        <taxon>Dikarya</taxon>
        <taxon>Basidiomycota</taxon>
        <taxon>Agaricomycotina</taxon>
        <taxon>Agaricomycetes</taxon>
        <taxon>Agaricomycetidae</taxon>
        <taxon>Agaricales</taxon>
        <taxon>Schizophyllaceae</taxon>
        <taxon>Schizophyllum</taxon>
    </lineage>
</organism>
<dbReference type="GO" id="GO:0006334">
    <property type="term" value="P:nucleosome assembly"/>
    <property type="evidence" value="ECO:0007669"/>
    <property type="project" value="InterPro"/>
</dbReference>
<feature type="region of interest" description="Disordered" evidence="3">
    <location>
        <begin position="1"/>
        <end position="81"/>
    </location>
</feature>
<proteinExistence type="inferred from homology"/>
<evidence type="ECO:0000256" key="2">
    <source>
        <dbReference type="RuleBase" id="RU003876"/>
    </source>
</evidence>
<dbReference type="PANTHER" id="PTHR11875">
    <property type="entry name" value="TESTIS-SPECIFIC Y-ENCODED PROTEIN"/>
    <property type="match status" value="1"/>
</dbReference>
<dbReference type="Pfam" id="PF00956">
    <property type="entry name" value="NAP"/>
    <property type="match status" value="1"/>
</dbReference>
<evidence type="ECO:0000313" key="4">
    <source>
        <dbReference type="EMBL" id="TRM57118.1"/>
    </source>
</evidence>
<dbReference type="Gene3D" id="1.20.5.1500">
    <property type="match status" value="1"/>
</dbReference>
<evidence type="ECO:0008006" key="7">
    <source>
        <dbReference type="Google" id="ProtNLM"/>
    </source>
</evidence>
<dbReference type="GO" id="GO:0005634">
    <property type="term" value="C:nucleus"/>
    <property type="evidence" value="ECO:0007669"/>
    <property type="project" value="InterPro"/>
</dbReference>
<dbReference type="Proteomes" id="UP000320762">
    <property type="component" value="Unassembled WGS sequence"/>
</dbReference>
<feature type="region of interest" description="Disordered" evidence="3">
    <location>
        <begin position="371"/>
        <end position="432"/>
    </location>
</feature>
<name>A0A550BX64_9AGAR</name>
<reference evidence="4" key="2">
    <citation type="submission" date="2019-06" db="EMBL/GenBank/DDBJ databases">
        <authorList>
            <consortium name="DOE Joint Genome Institute"/>
            <person name="Ahrendt S.R."/>
            <person name="Cantor M.N."/>
            <person name="Hua S.X."/>
        </authorList>
    </citation>
    <scope>NUCLEOTIDE SEQUENCE</scope>
    <source>
        <strain evidence="4">NL-1724</strain>
    </source>
</reference>
<dbReference type="FunFam" id="1.20.5.1500:FF:000001">
    <property type="entry name" value="Nucleosome assembly protein 1-like 1"/>
    <property type="match status" value="1"/>
</dbReference>
<dbReference type="SUPFAM" id="SSF143113">
    <property type="entry name" value="NAP-like"/>
    <property type="match status" value="1"/>
</dbReference>
<comment type="similarity">
    <text evidence="1 2">Belongs to the nucleosome assembly protein (NAP) family.</text>
</comment>
<dbReference type="AlphaFoldDB" id="A0A550BX64"/>
<dbReference type="STRING" id="97359.A0A550BX64"/>
<dbReference type="InterPro" id="IPR037231">
    <property type="entry name" value="NAP-like_sf"/>
</dbReference>
<feature type="compositionally biased region" description="Polar residues" evidence="3">
    <location>
        <begin position="1"/>
        <end position="29"/>
    </location>
</feature>
<dbReference type="OrthoDB" id="27325at2759"/>
<gene>
    <name evidence="5" type="ORF">BD626DRAFT_464450</name>
    <name evidence="4" type="ORF">BD626DRAFT_515923</name>
</gene>
<feature type="compositionally biased region" description="Acidic residues" evidence="3">
    <location>
        <begin position="386"/>
        <end position="400"/>
    </location>
</feature>
<accession>A0A550BX64</accession>
<feature type="compositionally biased region" description="Acidic residues" evidence="3">
    <location>
        <begin position="71"/>
        <end position="80"/>
    </location>
</feature>
<evidence type="ECO:0000313" key="5">
    <source>
        <dbReference type="EMBL" id="TRM57801.1"/>
    </source>
</evidence>
<dbReference type="EMBL" id="VDMD01000042">
    <property type="protein sequence ID" value="TRM57801.1"/>
    <property type="molecule type" value="Genomic_DNA"/>
</dbReference>
<dbReference type="EMBL" id="VDMD01000052">
    <property type="protein sequence ID" value="TRM57118.1"/>
    <property type="molecule type" value="Genomic_DNA"/>
</dbReference>
<dbReference type="Gene3D" id="3.30.1120.90">
    <property type="entry name" value="Nucleosome assembly protein"/>
    <property type="match status" value="1"/>
</dbReference>
<evidence type="ECO:0000256" key="1">
    <source>
        <dbReference type="ARBA" id="ARBA00009947"/>
    </source>
</evidence>
<evidence type="ECO:0000313" key="6">
    <source>
        <dbReference type="Proteomes" id="UP000320762"/>
    </source>
</evidence>
<comment type="caution">
    <text evidence="4">The sequence shown here is derived from an EMBL/GenBank/DDBJ whole genome shotgun (WGS) entry which is preliminary data.</text>
</comment>